<dbReference type="AlphaFoldDB" id="A0A1E3R0V8"/>
<feature type="transmembrane region" description="Helical" evidence="11">
    <location>
        <begin position="635"/>
        <end position="654"/>
    </location>
</feature>
<evidence type="ECO:0000256" key="2">
    <source>
        <dbReference type="ARBA" id="ARBA00004687"/>
    </source>
</evidence>
<dbReference type="UniPathway" id="UPA00196"/>
<feature type="transmembrane region" description="Helical" evidence="11">
    <location>
        <begin position="808"/>
        <end position="824"/>
    </location>
</feature>
<feature type="transmembrane region" description="Helical" evidence="11">
    <location>
        <begin position="477"/>
        <end position="499"/>
    </location>
</feature>
<evidence type="ECO:0000256" key="6">
    <source>
        <dbReference type="ARBA" id="ARBA00022692"/>
    </source>
</evidence>
<dbReference type="PANTHER" id="PTHR23071">
    <property type="entry name" value="PHOSPHATIDYLINOSITOL GLYCAN"/>
    <property type="match status" value="1"/>
</dbReference>
<dbReference type="InterPro" id="IPR039524">
    <property type="entry name" value="PIGO/GPI13"/>
</dbReference>
<keyword evidence="13" id="KW-1185">Reference proteome</keyword>
<feature type="transmembrane region" description="Helical" evidence="11">
    <location>
        <begin position="887"/>
        <end position="915"/>
    </location>
</feature>
<evidence type="ECO:0000256" key="4">
    <source>
        <dbReference type="ARBA" id="ARBA00022502"/>
    </source>
</evidence>
<dbReference type="EMBL" id="KV454426">
    <property type="protein sequence ID" value="ODQ82982.1"/>
    <property type="molecule type" value="Genomic_DNA"/>
</dbReference>
<feature type="transmembrane region" description="Helical" evidence="11">
    <location>
        <begin position="602"/>
        <end position="620"/>
    </location>
</feature>
<dbReference type="GO" id="GO:0006506">
    <property type="term" value="P:GPI anchor biosynthetic process"/>
    <property type="evidence" value="ECO:0007669"/>
    <property type="project" value="UniProtKB-UniPathway"/>
</dbReference>
<evidence type="ECO:0000256" key="9">
    <source>
        <dbReference type="ARBA" id="ARBA00023136"/>
    </source>
</evidence>
<gene>
    <name evidence="12" type="ORF">BABINDRAFT_31375</name>
</gene>
<keyword evidence="9 11" id="KW-0472">Membrane</keyword>
<feature type="transmembrane region" description="Helical" evidence="11">
    <location>
        <begin position="707"/>
        <end position="730"/>
    </location>
</feature>
<proteinExistence type="inferred from homology"/>
<keyword evidence="8 11" id="KW-1133">Transmembrane helix</keyword>
<keyword evidence="6 11" id="KW-0812">Transmembrane</keyword>
<organism evidence="12 13">
    <name type="scientific">Babjeviella inositovora NRRL Y-12698</name>
    <dbReference type="NCBI Taxonomy" id="984486"/>
    <lineage>
        <taxon>Eukaryota</taxon>
        <taxon>Fungi</taxon>
        <taxon>Dikarya</taxon>
        <taxon>Ascomycota</taxon>
        <taxon>Saccharomycotina</taxon>
        <taxon>Pichiomycetes</taxon>
        <taxon>Serinales incertae sedis</taxon>
        <taxon>Babjeviella</taxon>
    </lineage>
</organism>
<dbReference type="STRING" id="984486.A0A1E3R0V8"/>
<evidence type="ECO:0000256" key="5">
    <source>
        <dbReference type="ARBA" id="ARBA00022679"/>
    </source>
</evidence>
<dbReference type="Gene3D" id="3.40.720.10">
    <property type="entry name" value="Alkaline Phosphatase, subunit A"/>
    <property type="match status" value="1"/>
</dbReference>
<feature type="transmembrane region" description="Helical" evidence="11">
    <location>
        <begin position="545"/>
        <end position="567"/>
    </location>
</feature>
<dbReference type="GeneID" id="30149395"/>
<feature type="transmembrane region" description="Helical" evidence="11">
    <location>
        <begin position="935"/>
        <end position="956"/>
    </location>
</feature>
<feature type="transmembrane region" description="Helical" evidence="11">
    <location>
        <begin position="855"/>
        <end position="875"/>
    </location>
</feature>
<dbReference type="RefSeq" id="XP_018988310.1">
    <property type="nucleotide sequence ID" value="XM_019131542.1"/>
</dbReference>
<protein>
    <submittedName>
        <fullName evidence="12">Uncharacterized protein</fullName>
    </submittedName>
</protein>
<reference evidence="13" key="1">
    <citation type="submission" date="2016-05" db="EMBL/GenBank/DDBJ databases">
        <title>Comparative genomics of biotechnologically important yeasts.</title>
        <authorList>
            <consortium name="DOE Joint Genome Institute"/>
            <person name="Riley R."/>
            <person name="Haridas S."/>
            <person name="Wolfe K.H."/>
            <person name="Lopes M.R."/>
            <person name="Hittinger C.T."/>
            <person name="Goker M."/>
            <person name="Salamov A."/>
            <person name="Wisecaver J."/>
            <person name="Long T.M."/>
            <person name="Aerts A.L."/>
            <person name="Barry K."/>
            <person name="Choi C."/>
            <person name="Clum A."/>
            <person name="Coughlan A.Y."/>
            <person name="Deshpande S."/>
            <person name="Douglass A.P."/>
            <person name="Hanson S.J."/>
            <person name="Klenk H.-P."/>
            <person name="Labutti K."/>
            <person name="Lapidus A."/>
            <person name="Lindquist E."/>
            <person name="Lipzen A."/>
            <person name="Meier-Kolthoff J.P."/>
            <person name="Ohm R.A."/>
            <person name="Otillar R.P."/>
            <person name="Pangilinan J."/>
            <person name="Peng Y."/>
            <person name="Rokas A."/>
            <person name="Rosa C.A."/>
            <person name="Scheuner C."/>
            <person name="Sibirny A.A."/>
            <person name="Slot J.C."/>
            <person name="Stielow J.B."/>
            <person name="Sun H."/>
            <person name="Kurtzman C.P."/>
            <person name="Blackwell M."/>
            <person name="Grigoriev I.V."/>
            <person name="Jeffries T.W."/>
        </authorList>
    </citation>
    <scope>NUCLEOTIDE SEQUENCE [LARGE SCALE GENOMIC DNA]</scope>
    <source>
        <strain evidence="13">NRRL Y-12698</strain>
    </source>
</reference>
<feature type="transmembrane region" description="Helical" evidence="11">
    <location>
        <begin position="573"/>
        <end position="590"/>
    </location>
</feature>
<keyword evidence="4" id="KW-0337">GPI-anchor biosynthesis</keyword>
<feature type="transmembrane region" description="Helical" evidence="11">
    <location>
        <begin position="17"/>
        <end position="38"/>
    </location>
</feature>
<feature type="transmembrane region" description="Helical" evidence="11">
    <location>
        <begin position="505"/>
        <end position="524"/>
    </location>
</feature>
<comment type="similarity">
    <text evidence="3">Belongs to the PIGG/PIGN/PIGO family. PIGO subfamily.</text>
</comment>
<dbReference type="OrthoDB" id="272139at2759"/>
<keyword evidence="5" id="KW-0808">Transferase</keyword>
<evidence type="ECO:0000313" key="12">
    <source>
        <dbReference type="EMBL" id="ODQ82982.1"/>
    </source>
</evidence>
<dbReference type="GO" id="GO:0051377">
    <property type="term" value="F:mannose-ethanolamine phosphotransferase activity"/>
    <property type="evidence" value="ECO:0007669"/>
    <property type="project" value="EnsemblFungi"/>
</dbReference>
<dbReference type="InterPro" id="IPR002591">
    <property type="entry name" value="Phosphodiest/P_Trfase"/>
</dbReference>
<dbReference type="SUPFAM" id="SSF53649">
    <property type="entry name" value="Alkaline phosphatase-like"/>
    <property type="match status" value="1"/>
</dbReference>
<dbReference type="CDD" id="cd16023">
    <property type="entry name" value="GPI_EPT_3"/>
    <property type="match status" value="1"/>
</dbReference>
<comment type="subcellular location">
    <subcellularLocation>
        <location evidence="1">Endoplasmic reticulum membrane</location>
        <topology evidence="1">Multi-pass membrane protein</topology>
    </subcellularLocation>
</comment>
<keyword evidence="10" id="KW-0325">Glycoprotein</keyword>
<feature type="transmembrane region" description="Helical" evidence="11">
    <location>
        <begin position="782"/>
        <end position="801"/>
    </location>
</feature>
<dbReference type="InterPro" id="IPR037675">
    <property type="entry name" value="PIG-O_N"/>
</dbReference>
<dbReference type="GO" id="GO:0005789">
    <property type="term" value="C:endoplasmic reticulum membrane"/>
    <property type="evidence" value="ECO:0007669"/>
    <property type="project" value="UniProtKB-SubCell"/>
</dbReference>
<dbReference type="InterPro" id="IPR017850">
    <property type="entry name" value="Alkaline_phosphatase_core_sf"/>
</dbReference>
<comment type="pathway">
    <text evidence="2">Glycolipid biosynthesis; glycosylphosphatidylinositol-anchor biosynthesis.</text>
</comment>
<sequence length="965" mass="106859">MPPKFEAKHGKLRVTHALYVVCLLSLGLLQAIGIGFFAKGFLLSRQVLDFNATCAHDACLAPAFSRAVVLVVDALRFDFAIPVAGSREPYHNNLRFLHELAQDLPEHALLLKFLADPPTTTLQRLKGLTTGSLPTFVDAGLNFDGDVIDEDNWIAQLWRRGSRVAFMGDDTWDALFRPYLAANMSFPYPSLDVRDLDTVDNGVIEHLFPLLAQPQHWDVLVGHFLGVDHVGHRFGPKHSSMRVKQLQMDEILRQVVDELDDDTLLVVLGDHGMTRTGDHGGDSPEELEAAVFFHAKRPFIHRKLPENYDIAFQGRNHRAVNQIDLVPTLSLLLGLPIPFNNLGAPIDELFRPEQLPVAHYMTARQINEYRAVTDILQGDDVINGMYRGLEKMWSNIVGETEDVAAGLAADPAASLAFVEAASVYHHTSLERCRDLWARFDAKLILMGITLIALSLIILTIYARLIPSVVISQMSGEFVTSMLAVLPLGLVVLGAIHAIIKPENLSWAWSLSLGVATAIVLGFFAPIFDRYSLLWLLAQARDLRDWWSLFGALCIVLHVLVFALNSFTIWEDKIITFLLSTFGFLCLVEAVKLTNKTARVIAVYHALVFLALTRAAALITLCREEQGEMCTPTFGLSWWAVALLYVVAIALPLSVRGFMKLTSSYQSAAPFWIGRGLTAVLLLNAFYWTMDFFESGEHFSARFSIDEAVLELAMLTVARIVMGVGLGAANFGWARGPLCIQLEFARDRRATILGYGNVYGASYLLFALNVASVVMLVSKPLGAVSIFILINQLLTLLELFDVLSLRKSLAAPVVFGLLATAHFFSTGHQATLSSIQWEVGSMTTREITMPFTHLNIFLNSFGSYVVVCVFLPLIVLWKIPPSPKPISLVAKAAECCATFAMYQTAVTLSTLVFAAVFRRHLMVWKIFAPRFMMGGIVLVSTTVMIVVVFGFGVGRVVKQMNKIFGK</sequence>
<feature type="transmembrane region" description="Helical" evidence="11">
    <location>
        <begin position="666"/>
        <end position="687"/>
    </location>
</feature>
<evidence type="ECO:0000313" key="13">
    <source>
        <dbReference type="Proteomes" id="UP000094336"/>
    </source>
</evidence>
<feature type="transmembrane region" description="Helical" evidence="11">
    <location>
        <begin position="443"/>
        <end position="465"/>
    </location>
</feature>
<dbReference type="PANTHER" id="PTHR23071:SF1">
    <property type="entry name" value="GPI ETHANOLAMINE PHOSPHATE TRANSFERASE 3"/>
    <property type="match status" value="1"/>
</dbReference>
<accession>A0A1E3R0V8</accession>
<name>A0A1E3R0V8_9ASCO</name>
<evidence type="ECO:0000256" key="11">
    <source>
        <dbReference type="SAM" id="Phobius"/>
    </source>
</evidence>
<evidence type="ECO:0000256" key="1">
    <source>
        <dbReference type="ARBA" id="ARBA00004477"/>
    </source>
</evidence>
<evidence type="ECO:0000256" key="3">
    <source>
        <dbReference type="ARBA" id="ARBA00008695"/>
    </source>
</evidence>
<evidence type="ECO:0000256" key="10">
    <source>
        <dbReference type="ARBA" id="ARBA00023180"/>
    </source>
</evidence>
<evidence type="ECO:0000256" key="7">
    <source>
        <dbReference type="ARBA" id="ARBA00022824"/>
    </source>
</evidence>
<feature type="transmembrane region" description="Helical" evidence="11">
    <location>
        <begin position="751"/>
        <end position="776"/>
    </location>
</feature>
<dbReference type="Proteomes" id="UP000094336">
    <property type="component" value="Unassembled WGS sequence"/>
</dbReference>
<dbReference type="Pfam" id="PF01663">
    <property type="entry name" value="Phosphodiest"/>
    <property type="match status" value="1"/>
</dbReference>
<keyword evidence="7" id="KW-0256">Endoplasmic reticulum</keyword>
<evidence type="ECO:0000256" key="8">
    <source>
        <dbReference type="ARBA" id="ARBA00022989"/>
    </source>
</evidence>